<name>A0A2G2XG00_CAPBA</name>
<evidence type="ECO:0000256" key="2">
    <source>
        <dbReference type="ARBA" id="ARBA00022917"/>
    </source>
</evidence>
<dbReference type="GO" id="GO:0005737">
    <property type="term" value="C:cytoplasm"/>
    <property type="evidence" value="ECO:0007669"/>
    <property type="project" value="UniProtKB-SubCell"/>
</dbReference>
<proteinExistence type="inferred from homology"/>
<dbReference type="Proteomes" id="UP000224567">
    <property type="component" value="Unassembled WGS sequence"/>
</dbReference>
<dbReference type="AlphaFoldDB" id="A0A2G2XG00"/>
<comment type="subunit">
    <text evidence="3">Monomer. Associates with the 60S ribosomal subunit.</text>
</comment>
<comment type="caution">
    <text evidence="4">The sequence shown here is derived from an EMBL/GenBank/DDBJ whole genome shotgun (WGS) entry which is preliminary data.</text>
</comment>
<gene>
    <name evidence="3" type="primary">EIF6</name>
    <name evidence="4" type="ORF">CQW23_04747</name>
</gene>
<dbReference type="SMART" id="SM00654">
    <property type="entry name" value="eIF6"/>
    <property type="match status" value="1"/>
</dbReference>
<evidence type="ECO:0000256" key="3">
    <source>
        <dbReference type="HAMAP-Rule" id="MF_03132"/>
    </source>
</evidence>
<evidence type="ECO:0000313" key="5">
    <source>
        <dbReference type="Proteomes" id="UP000224567"/>
    </source>
</evidence>
<dbReference type="EMBL" id="MLFT02000002">
    <property type="protein sequence ID" value="PHT56261.1"/>
    <property type="molecule type" value="Genomic_DNA"/>
</dbReference>
<dbReference type="STRING" id="33114.A0A2G2XG00"/>
<dbReference type="HAMAP" id="MF_00032">
    <property type="entry name" value="eIF_6"/>
    <property type="match status" value="1"/>
</dbReference>
<evidence type="ECO:0000313" key="4">
    <source>
        <dbReference type="EMBL" id="PHT56261.1"/>
    </source>
</evidence>
<reference evidence="4 5" key="1">
    <citation type="journal article" date="2017" name="Genome Biol.">
        <title>New reference genome sequences of hot pepper reveal the massive evolution of plant disease-resistance genes by retroduplication.</title>
        <authorList>
            <person name="Kim S."/>
            <person name="Park J."/>
            <person name="Yeom S.I."/>
            <person name="Kim Y.M."/>
            <person name="Seo E."/>
            <person name="Kim K.T."/>
            <person name="Kim M.S."/>
            <person name="Lee J.M."/>
            <person name="Cheong K."/>
            <person name="Shin H.S."/>
            <person name="Kim S.B."/>
            <person name="Han K."/>
            <person name="Lee J."/>
            <person name="Park M."/>
            <person name="Lee H.A."/>
            <person name="Lee H.Y."/>
            <person name="Lee Y."/>
            <person name="Oh S."/>
            <person name="Lee J.H."/>
            <person name="Choi E."/>
            <person name="Choi E."/>
            <person name="Lee S.E."/>
            <person name="Jeon J."/>
            <person name="Kim H."/>
            <person name="Choi G."/>
            <person name="Song H."/>
            <person name="Lee J."/>
            <person name="Lee S.C."/>
            <person name="Kwon J.K."/>
            <person name="Lee H.Y."/>
            <person name="Koo N."/>
            <person name="Hong Y."/>
            <person name="Kim R.W."/>
            <person name="Kang W.H."/>
            <person name="Huh J.H."/>
            <person name="Kang B.C."/>
            <person name="Yang T.J."/>
            <person name="Lee Y.H."/>
            <person name="Bennetzen J.L."/>
            <person name="Choi D."/>
        </authorList>
    </citation>
    <scope>NUCLEOTIDE SEQUENCE [LARGE SCALE GENOMIC DNA]</scope>
    <source>
        <strain evidence="5">cv. PBC81</strain>
    </source>
</reference>
<dbReference type="OrthoDB" id="1246312at2759"/>
<dbReference type="PANTHER" id="PTHR10784">
    <property type="entry name" value="TRANSLATION INITIATION FACTOR 6"/>
    <property type="match status" value="1"/>
</dbReference>
<dbReference type="GO" id="GO:0005730">
    <property type="term" value="C:nucleolus"/>
    <property type="evidence" value="ECO:0007669"/>
    <property type="project" value="UniProtKB-SubCell"/>
</dbReference>
<keyword evidence="2 3" id="KW-0648">Protein biosynthesis</keyword>
<keyword evidence="3" id="KW-0690">Ribosome biogenesis</keyword>
<keyword evidence="3" id="KW-0539">Nucleus</keyword>
<organism evidence="4 5">
    <name type="scientific">Capsicum baccatum</name>
    <name type="common">Peruvian pepper</name>
    <dbReference type="NCBI Taxonomy" id="33114"/>
    <lineage>
        <taxon>Eukaryota</taxon>
        <taxon>Viridiplantae</taxon>
        <taxon>Streptophyta</taxon>
        <taxon>Embryophyta</taxon>
        <taxon>Tracheophyta</taxon>
        <taxon>Spermatophyta</taxon>
        <taxon>Magnoliopsida</taxon>
        <taxon>eudicotyledons</taxon>
        <taxon>Gunneridae</taxon>
        <taxon>Pentapetalae</taxon>
        <taxon>asterids</taxon>
        <taxon>lamiids</taxon>
        <taxon>Solanales</taxon>
        <taxon>Solanaceae</taxon>
        <taxon>Solanoideae</taxon>
        <taxon>Capsiceae</taxon>
        <taxon>Capsicum</taxon>
    </lineage>
</organism>
<reference evidence="5" key="2">
    <citation type="journal article" date="2017" name="J. Anim. Genet.">
        <title>Multiple reference genome sequences of hot pepper reveal the massive evolution of plant disease resistance genes by retroduplication.</title>
        <authorList>
            <person name="Kim S."/>
            <person name="Park J."/>
            <person name="Yeom S.-I."/>
            <person name="Kim Y.-M."/>
            <person name="Seo E."/>
            <person name="Kim K.-T."/>
            <person name="Kim M.-S."/>
            <person name="Lee J.M."/>
            <person name="Cheong K."/>
            <person name="Shin H.-S."/>
            <person name="Kim S.-B."/>
            <person name="Han K."/>
            <person name="Lee J."/>
            <person name="Park M."/>
            <person name="Lee H.-A."/>
            <person name="Lee H.-Y."/>
            <person name="Lee Y."/>
            <person name="Oh S."/>
            <person name="Lee J.H."/>
            <person name="Choi E."/>
            <person name="Choi E."/>
            <person name="Lee S.E."/>
            <person name="Jeon J."/>
            <person name="Kim H."/>
            <person name="Choi G."/>
            <person name="Song H."/>
            <person name="Lee J."/>
            <person name="Lee S.-C."/>
            <person name="Kwon J.-K."/>
            <person name="Lee H.-Y."/>
            <person name="Koo N."/>
            <person name="Hong Y."/>
            <person name="Kim R.W."/>
            <person name="Kang W.-H."/>
            <person name="Huh J.H."/>
            <person name="Kang B.-C."/>
            <person name="Yang T.-J."/>
            <person name="Lee Y.-H."/>
            <person name="Bennetzen J.L."/>
            <person name="Choi D."/>
        </authorList>
    </citation>
    <scope>NUCLEOTIDE SEQUENCE [LARGE SCALE GENOMIC DNA]</scope>
    <source>
        <strain evidence="5">cv. PBC81</strain>
    </source>
</reference>
<comment type="similarity">
    <text evidence="3">Belongs to the eIF-6 family.</text>
</comment>
<sequence>MDSASTLRFAPPNGICLHSGLRKVSSSVMLPELQHLRNSLPDSVEVKCVDEAHSALGNCIACNDDFALIHPDLDKLTEEIIVDVLGVKVICQRIAWNVLVGSYCSLSNIGGLVHPDTFVEDLEELSDLLDGLPLAVGTVNRGSNVIAAGLIVNDWTTFCGSDTTTTELAVIDSIFGLRDAQSMAVDL</sequence>
<dbReference type="GO" id="GO:0043023">
    <property type="term" value="F:ribosomal large subunit binding"/>
    <property type="evidence" value="ECO:0007669"/>
    <property type="project" value="UniProtKB-UniRule"/>
</dbReference>
<evidence type="ECO:0000256" key="1">
    <source>
        <dbReference type="ARBA" id="ARBA00022540"/>
    </source>
</evidence>
<keyword evidence="5" id="KW-1185">Reference proteome</keyword>
<dbReference type="GO" id="GO:0003743">
    <property type="term" value="F:translation initiation factor activity"/>
    <property type="evidence" value="ECO:0007669"/>
    <property type="project" value="UniProtKB-UniRule"/>
</dbReference>
<protein>
    <recommendedName>
        <fullName evidence="3">Eukaryotic translation initiation factor 6</fullName>
        <shortName evidence="3">eIF-6</shortName>
    </recommendedName>
</protein>
<dbReference type="SUPFAM" id="SSF55909">
    <property type="entry name" value="Pentein"/>
    <property type="match status" value="1"/>
</dbReference>
<dbReference type="Gene3D" id="3.75.10.10">
    <property type="entry name" value="L-arginine/glycine Amidinotransferase, Chain A"/>
    <property type="match status" value="1"/>
</dbReference>
<dbReference type="NCBIfam" id="TIGR00323">
    <property type="entry name" value="eIF-6"/>
    <property type="match status" value="1"/>
</dbReference>
<keyword evidence="3" id="KW-0963">Cytoplasm</keyword>
<comment type="function">
    <text evidence="3">Binds to the 60S ribosomal subunit and prevents its association with the 40S ribosomal subunit to form the 80S initiation complex in the cytoplasm. May also be involved in ribosome biogenesis.</text>
</comment>
<dbReference type="InterPro" id="IPR002769">
    <property type="entry name" value="eIF6"/>
</dbReference>
<dbReference type="GO" id="GO:0042273">
    <property type="term" value="P:ribosomal large subunit biogenesis"/>
    <property type="evidence" value="ECO:0007669"/>
    <property type="project" value="UniProtKB-UniRule"/>
</dbReference>
<dbReference type="GO" id="GO:0042256">
    <property type="term" value="P:cytosolic ribosome assembly"/>
    <property type="evidence" value="ECO:0007669"/>
    <property type="project" value="UniProtKB-UniRule"/>
</dbReference>
<comment type="subcellular location">
    <subcellularLocation>
        <location evidence="3">Cytoplasm</location>
    </subcellularLocation>
    <subcellularLocation>
        <location evidence="3">Nucleus</location>
        <location evidence="3">Nucleolus</location>
    </subcellularLocation>
    <text evidence="3">Shuttles between cytoplasm and nucleus/nucleolus.</text>
</comment>
<accession>A0A2G2XG00</accession>
<keyword evidence="1 3" id="KW-0396">Initiation factor</keyword>
<dbReference type="Pfam" id="PF01912">
    <property type="entry name" value="eIF-6"/>
    <property type="match status" value="1"/>
</dbReference>